<evidence type="ECO:0000256" key="5">
    <source>
        <dbReference type="ARBA" id="ARBA00023235"/>
    </source>
</evidence>
<evidence type="ECO:0000313" key="13">
    <source>
        <dbReference type="Proteomes" id="UP001595547"/>
    </source>
</evidence>
<keyword evidence="2" id="KW-0378">Hydrolase</keyword>
<evidence type="ECO:0000256" key="7">
    <source>
        <dbReference type="ARBA" id="ARBA00034808"/>
    </source>
</evidence>
<name>A0ABV7J629_9RHOB</name>
<protein>
    <recommendedName>
        <fullName evidence="7">DNA 3'-5' helicase</fullName>
        <ecNumber evidence="7">5.6.2.4</ecNumber>
    </recommendedName>
</protein>
<evidence type="ECO:0000313" key="12">
    <source>
        <dbReference type="EMBL" id="MFC3183248.1"/>
    </source>
</evidence>
<dbReference type="PANTHER" id="PTHR11070">
    <property type="entry name" value="UVRD / RECB / PCRA DNA HELICASE FAMILY MEMBER"/>
    <property type="match status" value="1"/>
</dbReference>
<evidence type="ECO:0000256" key="2">
    <source>
        <dbReference type="ARBA" id="ARBA00022801"/>
    </source>
</evidence>
<dbReference type="InterPro" id="IPR014016">
    <property type="entry name" value="UvrD-like_ATP-bd"/>
</dbReference>
<sequence>MMASLAQSRAPATPDMADAVCAYTTSAPYMPVKEATAWLAGLLGWHEAWHSRAAMIADEIVAALLAVGVFGTGVGFGHLLLVPLAPRCVLVPGVGSVHLSARPVATNAGQNADQQQGAVPGGLFKAADVGEEVISFAEAIGLPPLDEEMLDALSGTIVQARAGVALRDLGADWQKRLVILCCGFDTAQGLWRMDATRAAAVLAWAGLVPDIEPGKAHDPDQALVISLPVDRRVIVTAGPGSGKTHVVCQRLAQLLDAGTAAPRMWLLSFTRVAVEELRDRIAAAINRPDEARALNVATFDSFANRLLNATLPAGAQRPSGHDAAVRAALQMLRDPPAAVTGFVAGLAHVVIDEAQDLQGDRLELMRAFLELLPAGCGVTILGDAAQSIYGFSTSPVGDSALHSLLDPMPSYATMTLGTDHRTRNPRLADFFVATRATLNAKGQSGHVIYALTRQSIERFATPAPRGVLDPVLPPGQGSMVLFRGRRAILSESHRLMRADVAFRLRPSGHGDLIQPWIGAALAGLPGRAMVASAEIAARIEGVQAVIQGRDLDQLWTDLNHLSDSPGAQLDMSRLQRRLGQSLPPRLLRRFLGHAGPLLGTIHGAKGLEADSVLLMLPYAPPDTPFAGTQDRTKADPLEEARVLYVGATRAKSKLYIGSQRPSHMQKLAGGRLWRGYTGDFSVEIGLAGDVLPILPAADPQTRAAALMTAAEALAAPGLSPKAVPGVALRDEKNRAWAIYRANAQGLSIGPPLGQLSREAVADIARIAGCDVAALPGRIGGFFLSGAATCTWTDGDDSGIALVPVVCGLASISMESNP</sequence>
<dbReference type="InterPro" id="IPR014017">
    <property type="entry name" value="DNA_helicase_UvrD-like_C"/>
</dbReference>
<evidence type="ECO:0000256" key="8">
    <source>
        <dbReference type="ARBA" id="ARBA00048988"/>
    </source>
</evidence>
<feature type="domain" description="UvrD-like helicase ATP-binding" evidence="10">
    <location>
        <begin position="327"/>
        <end position="393"/>
    </location>
</feature>
<dbReference type="SUPFAM" id="SSF52540">
    <property type="entry name" value="P-loop containing nucleoside triphosphate hydrolases"/>
    <property type="match status" value="1"/>
</dbReference>
<evidence type="ECO:0000256" key="4">
    <source>
        <dbReference type="ARBA" id="ARBA00022840"/>
    </source>
</evidence>
<evidence type="ECO:0000256" key="3">
    <source>
        <dbReference type="ARBA" id="ARBA00022806"/>
    </source>
</evidence>
<dbReference type="CDD" id="cd17932">
    <property type="entry name" value="DEXQc_UvrD"/>
    <property type="match status" value="1"/>
</dbReference>
<evidence type="ECO:0000259" key="11">
    <source>
        <dbReference type="Pfam" id="PF13361"/>
    </source>
</evidence>
<dbReference type="EC" id="5.6.2.4" evidence="7"/>
<keyword evidence="9" id="KW-0812">Transmembrane</keyword>
<reference evidence="13" key="1">
    <citation type="journal article" date="2019" name="Int. J. Syst. Evol. Microbiol.">
        <title>The Global Catalogue of Microorganisms (GCM) 10K type strain sequencing project: providing services to taxonomists for standard genome sequencing and annotation.</title>
        <authorList>
            <consortium name="The Broad Institute Genomics Platform"/>
            <consortium name="The Broad Institute Genome Sequencing Center for Infectious Disease"/>
            <person name="Wu L."/>
            <person name="Ma J."/>
        </authorList>
    </citation>
    <scope>NUCLEOTIDE SEQUENCE [LARGE SCALE GENOMIC DNA]</scope>
    <source>
        <strain evidence="13">KCTC 52039</strain>
    </source>
</reference>
<evidence type="ECO:0000259" key="10">
    <source>
        <dbReference type="Pfam" id="PF00580"/>
    </source>
</evidence>
<feature type="transmembrane region" description="Helical" evidence="9">
    <location>
        <begin position="60"/>
        <end position="81"/>
    </location>
</feature>
<feature type="domain" description="UvrD-like helicase C-terminal" evidence="11">
    <location>
        <begin position="599"/>
        <end position="657"/>
    </location>
</feature>
<dbReference type="Pfam" id="PF13361">
    <property type="entry name" value="UvrD_C"/>
    <property type="match status" value="1"/>
</dbReference>
<gene>
    <name evidence="12" type="ORF">ACFOGH_19795</name>
</gene>
<feature type="domain" description="UvrD-like helicase ATP-binding" evidence="10">
    <location>
        <begin position="227"/>
        <end position="311"/>
    </location>
</feature>
<keyword evidence="4" id="KW-0067">ATP-binding</keyword>
<dbReference type="EMBL" id="JBHRTO010000003">
    <property type="protein sequence ID" value="MFC3183248.1"/>
    <property type="molecule type" value="Genomic_DNA"/>
</dbReference>
<evidence type="ECO:0000256" key="9">
    <source>
        <dbReference type="SAM" id="Phobius"/>
    </source>
</evidence>
<dbReference type="InterPro" id="IPR027417">
    <property type="entry name" value="P-loop_NTPase"/>
</dbReference>
<dbReference type="Pfam" id="PF00580">
    <property type="entry name" value="UvrD-helicase"/>
    <property type="match status" value="2"/>
</dbReference>
<keyword evidence="3" id="KW-0347">Helicase</keyword>
<accession>A0ABV7J629</accession>
<comment type="catalytic activity">
    <reaction evidence="8">
        <text>ATP + H2O = ADP + phosphate + H(+)</text>
        <dbReference type="Rhea" id="RHEA:13065"/>
        <dbReference type="ChEBI" id="CHEBI:15377"/>
        <dbReference type="ChEBI" id="CHEBI:15378"/>
        <dbReference type="ChEBI" id="CHEBI:30616"/>
        <dbReference type="ChEBI" id="CHEBI:43474"/>
        <dbReference type="ChEBI" id="CHEBI:456216"/>
        <dbReference type="EC" id="5.6.2.4"/>
    </reaction>
</comment>
<keyword evidence="1" id="KW-0547">Nucleotide-binding</keyword>
<dbReference type="Proteomes" id="UP001595547">
    <property type="component" value="Unassembled WGS sequence"/>
</dbReference>
<keyword evidence="9" id="KW-0472">Membrane</keyword>
<organism evidence="12 13">
    <name type="scientific">Cypionkella sinensis</name>
    <dbReference type="NCBI Taxonomy" id="1756043"/>
    <lineage>
        <taxon>Bacteria</taxon>
        <taxon>Pseudomonadati</taxon>
        <taxon>Pseudomonadota</taxon>
        <taxon>Alphaproteobacteria</taxon>
        <taxon>Rhodobacterales</taxon>
        <taxon>Paracoccaceae</taxon>
        <taxon>Cypionkella</taxon>
    </lineage>
</organism>
<keyword evidence="9" id="KW-1133">Transmembrane helix</keyword>
<proteinExistence type="predicted"/>
<keyword evidence="13" id="KW-1185">Reference proteome</keyword>
<comment type="caution">
    <text evidence="12">The sequence shown here is derived from an EMBL/GenBank/DDBJ whole genome shotgun (WGS) entry which is preliminary data.</text>
</comment>
<keyword evidence="5" id="KW-0413">Isomerase</keyword>
<evidence type="ECO:0000256" key="6">
    <source>
        <dbReference type="ARBA" id="ARBA00034617"/>
    </source>
</evidence>
<evidence type="ECO:0000256" key="1">
    <source>
        <dbReference type="ARBA" id="ARBA00022741"/>
    </source>
</evidence>
<dbReference type="Gene3D" id="3.40.50.300">
    <property type="entry name" value="P-loop containing nucleotide triphosphate hydrolases"/>
    <property type="match status" value="2"/>
</dbReference>
<dbReference type="InterPro" id="IPR000212">
    <property type="entry name" value="DNA_helicase_UvrD/REP"/>
</dbReference>
<dbReference type="RefSeq" id="WP_380074933.1">
    <property type="nucleotide sequence ID" value="NZ_JBHRTO010000003.1"/>
</dbReference>
<comment type="catalytic activity">
    <reaction evidence="6">
        <text>Couples ATP hydrolysis with the unwinding of duplex DNA by translocating in the 3'-5' direction.</text>
        <dbReference type="EC" id="5.6.2.4"/>
    </reaction>
</comment>